<dbReference type="Pfam" id="PF13883">
    <property type="entry name" value="CREG_beta-barrel"/>
    <property type="match status" value="1"/>
</dbReference>
<sequence length="280" mass="30137">MACFVVVLLLCVASASAARLRGGYGTTNGALVKRESTVGGHTIVSPGGKATILDDFGRPKDQVTTSSWLVGHWDFLLGGGVSPQEEGIPRPPYEERAKMARWLVHETSWGTLSTKDKASGEAVGGIVSHSDGAKDNASGRLFFYVTPMDELTQNVLAHPRCTYTLTEMQRPASPAGSSSGSSGPGGPCGGLDPEDPACARATLFGRMLPVPPEDAEIAREAMFARHPAMAGWPEGHKFEFYELHVDEVHVLDWYGGMAVLDGQEYYDAELSSSPWRRRRA</sequence>
<dbReference type="AlphaFoldDB" id="A0A835YG70"/>
<evidence type="ECO:0000256" key="1">
    <source>
        <dbReference type="SAM" id="MobiDB-lite"/>
    </source>
</evidence>
<dbReference type="OrthoDB" id="46836at2759"/>
<protein>
    <recommendedName>
        <fullName evidence="3">CREG-like beta-barrel domain-containing protein</fullName>
    </recommendedName>
</protein>
<dbReference type="InterPro" id="IPR055343">
    <property type="entry name" value="CREG_beta-barrel"/>
</dbReference>
<dbReference type="GO" id="GO:0005737">
    <property type="term" value="C:cytoplasm"/>
    <property type="evidence" value="ECO:0007669"/>
    <property type="project" value="UniProtKB-ARBA"/>
</dbReference>
<dbReference type="Proteomes" id="UP000612055">
    <property type="component" value="Unassembled WGS sequence"/>
</dbReference>
<keyword evidence="2" id="KW-0732">Signal</keyword>
<feature type="region of interest" description="Disordered" evidence="1">
    <location>
        <begin position="169"/>
        <end position="194"/>
    </location>
</feature>
<feature type="domain" description="CREG-like beta-barrel" evidence="3">
    <location>
        <begin position="91"/>
        <end position="266"/>
    </location>
</feature>
<feature type="signal peptide" evidence="2">
    <location>
        <begin position="1"/>
        <end position="17"/>
    </location>
</feature>
<dbReference type="EMBL" id="JAEHOE010000002">
    <property type="protein sequence ID" value="KAG2501164.1"/>
    <property type="molecule type" value="Genomic_DNA"/>
</dbReference>
<evidence type="ECO:0000313" key="5">
    <source>
        <dbReference type="Proteomes" id="UP000612055"/>
    </source>
</evidence>
<dbReference type="Gene3D" id="2.30.110.10">
    <property type="entry name" value="Electron Transport, Fmn-binding Protein, Chain A"/>
    <property type="match status" value="1"/>
</dbReference>
<dbReference type="InterPro" id="IPR012349">
    <property type="entry name" value="Split_barrel_FMN-bd"/>
</dbReference>
<proteinExistence type="predicted"/>
<dbReference type="PANTHER" id="PTHR13343">
    <property type="entry name" value="CREG1 PROTEIN"/>
    <property type="match status" value="1"/>
</dbReference>
<reference evidence="4" key="1">
    <citation type="journal article" date="2020" name="bioRxiv">
        <title>Comparative genomics of Chlamydomonas.</title>
        <authorList>
            <person name="Craig R.J."/>
            <person name="Hasan A.R."/>
            <person name="Ness R.W."/>
            <person name="Keightley P.D."/>
        </authorList>
    </citation>
    <scope>NUCLEOTIDE SEQUENCE</scope>
    <source>
        <strain evidence="4">CCAP 11/70</strain>
    </source>
</reference>
<feature type="compositionally biased region" description="Low complexity" evidence="1">
    <location>
        <begin position="171"/>
        <end position="181"/>
    </location>
</feature>
<accession>A0A835YG70</accession>
<organism evidence="4 5">
    <name type="scientific">Edaphochlamys debaryana</name>
    <dbReference type="NCBI Taxonomy" id="47281"/>
    <lineage>
        <taxon>Eukaryota</taxon>
        <taxon>Viridiplantae</taxon>
        <taxon>Chlorophyta</taxon>
        <taxon>core chlorophytes</taxon>
        <taxon>Chlorophyceae</taxon>
        <taxon>CS clade</taxon>
        <taxon>Chlamydomonadales</taxon>
        <taxon>Chlamydomonadales incertae sedis</taxon>
        <taxon>Edaphochlamys</taxon>
    </lineage>
</organism>
<evidence type="ECO:0000313" key="4">
    <source>
        <dbReference type="EMBL" id="KAG2501164.1"/>
    </source>
</evidence>
<evidence type="ECO:0000256" key="2">
    <source>
        <dbReference type="SAM" id="SignalP"/>
    </source>
</evidence>
<keyword evidence="5" id="KW-1185">Reference proteome</keyword>
<name>A0A835YG70_9CHLO</name>
<dbReference type="SUPFAM" id="SSF50475">
    <property type="entry name" value="FMN-binding split barrel"/>
    <property type="match status" value="1"/>
</dbReference>
<evidence type="ECO:0000259" key="3">
    <source>
        <dbReference type="Pfam" id="PF13883"/>
    </source>
</evidence>
<comment type="caution">
    <text evidence="4">The sequence shown here is derived from an EMBL/GenBank/DDBJ whole genome shotgun (WGS) entry which is preliminary data.</text>
</comment>
<gene>
    <name evidence="4" type="ORF">HYH03_000979</name>
</gene>
<dbReference type="PANTHER" id="PTHR13343:SF17">
    <property type="entry name" value="CELLULAR REPRESSOR OF E1A-STIMULATED GENES, ISOFORM A"/>
    <property type="match status" value="1"/>
</dbReference>
<feature type="chain" id="PRO_5032873694" description="CREG-like beta-barrel domain-containing protein" evidence="2">
    <location>
        <begin position="18"/>
        <end position="280"/>
    </location>
</feature>